<evidence type="ECO:0000313" key="2">
    <source>
        <dbReference type="Proteomes" id="UP000789342"/>
    </source>
</evidence>
<dbReference type="AlphaFoldDB" id="A0A9N9JMR5"/>
<evidence type="ECO:0000313" key="1">
    <source>
        <dbReference type="EMBL" id="CAG8787886.1"/>
    </source>
</evidence>
<dbReference type="OrthoDB" id="10252032at2759"/>
<organism evidence="1 2">
    <name type="scientific">Acaulospora morrowiae</name>
    <dbReference type="NCBI Taxonomy" id="94023"/>
    <lineage>
        <taxon>Eukaryota</taxon>
        <taxon>Fungi</taxon>
        <taxon>Fungi incertae sedis</taxon>
        <taxon>Mucoromycota</taxon>
        <taxon>Glomeromycotina</taxon>
        <taxon>Glomeromycetes</taxon>
        <taxon>Diversisporales</taxon>
        <taxon>Acaulosporaceae</taxon>
        <taxon>Acaulospora</taxon>
    </lineage>
</organism>
<dbReference type="GO" id="GO:0005730">
    <property type="term" value="C:nucleolus"/>
    <property type="evidence" value="ECO:0007669"/>
    <property type="project" value="TreeGrafter"/>
</dbReference>
<comment type="caution">
    <text evidence="1">The sequence shown here is derived from an EMBL/GenBank/DDBJ whole genome shotgun (WGS) entry which is preliminary data.</text>
</comment>
<dbReference type="Proteomes" id="UP000789342">
    <property type="component" value="Unassembled WGS sequence"/>
</dbReference>
<dbReference type="PANTHER" id="PTHR14490">
    <property type="entry name" value="ZINC FINGER, ZZ TYPE"/>
    <property type="match status" value="1"/>
</dbReference>
<dbReference type="PANTHER" id="PTHR14490:SF5">
    <property type="entry name" value="PROTEIN KRI1 HOMOLOG"/>
    <property type="match status" value="1"/>
</dbReference>
<sequence length="127" mass="14947">EDNDDFLVQRSKTADELKAEEDEYQKFLLESMEGNNNDAEFVEQWRNYKNNPSVNEGEAFLMDYVLNRGWIDKDTTKLPSYEELVAEHGDEEQFDEAVDNFESKYNFRFEEEGSNKITTYSRNVDGS</sequence>
<proteinExistence type="predicted"/>
<accession>A0A9N9JMR5</accession>
<keyword evidence="2" id="KW-1185">Reference proteome</keyword>
<dbReference type="GO" id="GO:0030686">
    <property type="term" value="C:90S preribosome"/>
    <property type="evidence" value="ECO:0007669"/>
    <property type="project" value="TreeGrafter"/>
</dbReference>
<dbReference type="InterPro" id="IPR018034">
    <property type="entry name" value="Kri1"/>
</dbReference>
<dbReference type="EMBL" id="CAJVPV010058466">
    <property type="protein sequence ID" value="CAG8787886.1"/>
    <property type="molecule type" value="Genomic_DNA"/>
</dbReference>
<name>A0A9N9JMR5_9GLOM</name>
<reference evidence="1" key="1">
    <citation type="submission" date="2021-06" db="EMBL/GenBank/DDBJ databases">
        <authorList>
            <person name="Kallberg Y."/>
            <person name="Tangrot J."/>
            <person name="Rosling A."/>
        </authorList>
    </citation>
    <scope>NUCLEOTIDE SEQUENCE</scope>
    <source>
        <strain evidence="1">CL551</strain>
    </source>
</reference>
<feature type="non-terminal residue" evidence="1">
    <location>
        <position position="127"/>
    </location>
</feature>
<feature type="non-terminal residue" evidence="1">
    <location>
        <position position="1"/>
    </location>
</feature>
<gene>
    <name evidence="1" type="ORF">AMORRO_LOCUS17886</name>
</gene>
<protein>
    <submittedName>
        <fullName evidence="1">12572_t:CDS:1</fullName>
    </submittedName>
</protein>
<dbReference type="GO" id="GO:0000447">
    <property type="term" value="P:endonucleolytic cleavage in ITS1 to separate SSU-rRNA from 5.8S rRNA and LSU-rRNA from tricistronic rRNA transcript (SSU-rRNA, 5.8S rRNA, LSU-rRNA)"/>
    <property type="evidence" value="ECO:0007669"/>
    <property type="project" value="TreeGrafter"/>
</dbReference>